<accession>A0A6C2UBW3</accession>
<evidence type="ECO:0000256" key="1">
    <source>
        <dbReference type="SAM" id="MobiDB-lite"/>
    </source>
</evidence>
<evidence type="ECO:0000313" key="5">
    <source>
        <dbReference type="Proteomes" id="UP000366872"/>
    </source>
</evidence>
<sequence>MSHLIIEQGKEVGREITVPPSGMKFGRSPANDLVLDDEAVMLFQGRFFFKSDGTLWVTDFSAAEKTTVGGEPIDEYALSVGELVEVGATAFRIIATNQEAEPAAKPAAPEPADDEIDLGFKPASKPKGGGGKAERTKKQSLIHRVLQVLIVMLVLLVIAVAAPELMKLNSKAAPAEEQQKSLSFTYECVRGSYKNIFRYYLELTPDGMASVQIDDLRNRHIEKFVEVSPEALETLSRRLAGSGFFDIERDYVIDAPNAYEYYDVAIYRNGRFNQVRVLNKERPKDFDHTVTILEDFVFSELDVPFTLLEDEETLMRLAAEAYKLGEARFTERDVRPGNLAQAVKHYKESMVYLETLEPKPELYTRAKQGMEQAAAEQDGRYKDYKFNADRAMRLGDWREAEKQLRMLAELIPDRNDERYETISSKQLEVEEHLR</sequence>
<keyword evidence="2" id="KW-0812">Transmembrane</keyword>
<evidence type="ECO:0000313" key="4">
    <source>
        <dbReference type="EMBL" id="VGO17107.1"/>
    </source>
</evidence>
<evidence type="ECO:0000259" key="3">
    <source>
        <dbReference type="Pfam" id="PF00498"/>
    </source>
</evidence>
<organism evidence="4 5">
    <name type="scientific">Pontiella desulfatans</name>
    <dbReference type="NCBI Taxonomy" id="2750659"/>
    <lineage>
        <taxon>Bacteria</taxon>
        <taxon>Pseudomonadati</taxon>
        <taxon>Kiritimatiellota</taxon>
        <taxon>Kiritimatiellia</taxon>
        <taxon>Kiritimatiellales</taxon>
        <taxon>Pontiellaceae</taxon>
        <taxon>Pontiella</taxon>
    </lineage>
</organism>
<dbReference type="InterPro" id="IPR000253">
    <property type="entry name" value="FHA_dom"/>
</dbReference>
<keyword evidence="2" id="KW-0472">Membrane</keyword>
<name>A0A6C2UBW3_PONDE</name>
<dbReference type="AlphaFoldDB" id="A0A6C2UBW3"/>
<proteinExistence type="predicted"/>
<dbReference type="Gene3D" id="2.60.200.20">
    <property type="match status" value="1"/>
</dbReference>
<dbReference type="EMBL" id="CAAHFG010000004">
    <property type="protein sequence ID" value="VGO17107.1"/>
    <property type="molecule type" value="Genomic_DNA"/>
</dbReference>
<feature type="region of interest" description="Disordered" evidence="1">
    <location>
        <begin position="101"/>
        <end position="135"/>
    </location>
</feature>
<dbReference type="InterPro" id="IPR008984">
    <property type="entry name" value="SMAD_FHA_dom_sf"/>
</dbReference>
<dbReference type="CDD" id="cd00060">
    <property type="entry name" value="FHA"/>
    <property type="match status" value="1"/>
</dbReference>
<dbReference type="Proteomes" id="UP000366872">
    <property type="component" value="Unassembled WGS sequence"/>
</dbReference>
<keyword evidence="2" id="KW-1133">Transmembrane helix</keyword>
<reference evidence="4 5" key="1">
    <citation type="submission" date="2019-04" db="EMBL/GenBank/DDBJ databases">
        <authorList>
            <person name="Van Vliet M D."/>
        </authorList>
    </citation>
    <scope>NUCLEOTIDE SEQUENCE [LARGE SCALE GENOMIC DNA]</scope>
    <source>
        <strain evidence="4 5">F1</strain>
    </source>
</reference>
<dbReference type="RefSeq" id="WP_136082607.1">
    <property type="nucleotide sequence ID" value="NZ_CAAHFG010000004.1"/>
</dbReference>
<gene>
    <name evidence="4" type="ORF">PDESU_05702</name>
</gene>
<protein>
    <recommendedName>
        <fullName evidence="3">FHA domain-containing protein</fullName>
    </recommendedName>
</protein>
<dbReference type="Pfam" id="PF00498">
    <property type="entry name" value="FHA"/>
    <property type="match status" value="1"/>
</dbReference>
<feature type="domain" description="FHA" evidence="3">
    <location>
        <begin position="24"/>
        <end position="87"/>
    </location>
</feature>
<evidence type="ECO:0000256" key="2">
    <source>
        <dbReference type="SAM" id="Phobius"/>
    </source>
</evidence>
<feature type="transmembrane region" description="Helical" evidence="2">
    <location>
        <begin position="141"/>
        <end position="162"/>
    </location>
</feature>
<dbReference type="SUPFAM" id="SSF49879">
    <property type="entry name" value="SMAD/FHA domain"/>
    <property type="match status" value="1"/>
</dbReference>
<keyword evidence="5" id="KW-1185">Reference proteome</keyword>